<protein>
    <submittedName>
        <fullName evidence="7">GGDEF domain-containing protein</fullName>
    </submittedName>
</protein>
<dbReference type="Pfam" id="PF00990">
    <property type="entry name" value="GGDEF"/>
    <property type="match status" value="1"/>
</dbReference>
<dbReference type="CDD" id="cd01949">
    <property type="entry name" value="GGDEF"/>
    <property type="match status" value="1"/>
</dbReference>
<dbReference type="NCBIfam" id="TIGR00254">
    <property type="entry name" value="GGDEF"/>
    <property type="match status" value="1"/>
</dbReference>
<dbReference type="InterPro" id="IPR000160">
    <property type="entry name" value="GGDEF_dom"/>
</dbReference>
<feature type="domain" description="GGDEF" evidence="6">
    <location>
        <begin position="406"/>
        <end position="541"/>
    </location>
</feature>
<dbReference type="Gene3D" id="3.30.450.20">
    <property type="entry name" value="PAS domain"/>
    <property type="match status" value="1"/>
</dbReference>
<dbReference type="CDD" id="cd12914">
    <property type="entry name" value="PDC1_DGC_like"/>
    <property type="match status" value="1"/>
</dbReference>
<evidence type="ECO:0000259" key="6">
    <source>
        <dbReference type="PROSITE" id="PS50887"/>
    </source>
</evidence>
<organism evidence="7 8">
    <name type="scientific">Paenibacillus polygoni</name>
    <dbReference type="NCBI Taxonomy" id="3050112"/>
    <lineage>
        <taxon>Bacteria</taxon>
        <taxon>Bacillati</taxon>
        <taxon>Bacillota</taxon>
        <taxon>Bacilli</taxon>
        <taxon>Bacillales</taxon>
        <taxon>Paenibacillaceae</taxon>
        <taxon>Paenibacillus</taxon>
    </lineage>
</organism>
<dbReference type="PANTHER" id="PTHR46663:SF2">
    <property type="entry name" value="GGDEF DOMAIN-CONTAINING PROTEIN"/>
    <property type="match status" value="1"/>
</dbReference>
<dbReference type="InterPro" id="IPR003660">
    <property type="entry name" value="HAMP_dom"/>
</dbReference>
<evidence type="ECO:0000259" key="5">
    <source>
        <dbReference type="PROSITE" id="PS50885"/>
    </source>
</evidence>
<feature type="transmembrane region" description="Helical" evidence="4">
    <location>
        <begin position="295"/>
        <end position="314"/>
    </location>
</feature>
<dbReference type="Proteomes" id="UP001236415">
    <property type="component" value="Chromosome"/>
</dbReference>
<name>A0ABY8XAC4_9BACL</name>
<dbReference type="InterPro" id="IPR043128">
    <property type="entry name" value="Rev_trsase/Diguanyl_cyclase"/>
</dbReference>
<evidence type="ECO:0000256" key="4">
    <source>
        <dbReference type="SAM" id="Phobius"/>
    </source>
</evidence>
<evidence type="ECO:0000313" key="8">
    <source>
        <dbReference type="Proteomes" id="UP001236415"/>
    </source>
</evidence>
<accession>A0ABY8XAC4</accession>
<dbReference type="RefSeq" id="WP_285748519.1">
    <property type="nucleotide sequence ID" value="NZ_CP127162.1"/>
</dbReference>
<keyword evidence="3 4" id="KW-0472">Membrane</keyword>
<feature type="domain" description="HAMP" evidence="5">
    <location>
        <begin position="315"/>
        <end position="367"/>
    </location>
</feature>
<keyword evidence="4" id="KW-0812">Transmembrane</keyword>
<keyword evidence="2" id="KW-1003">Cell membrane</keyword>
<dbReference type="Pfam" id="PF00672">
    <property type="entry name" value="HAMP"/>
    <property type="match status" value="1"/>
</dbReference>
<dbReference type="InterPro" id="IPR052163">
    <property type="entry name" value="DGC-Regulatory_Protein"/>
</dbReference>
<reference evidence="7 8" key="1">
    <citation type="submission" date="2023-06" db="EMBL/GenBank/DDBJ databases">
        <title>Paenibacillus polygonum sp. nov., an endophytic bacterium, isolated from Polygonum lapathifolium L. in Nanji Wetland National Nature Reserve, South of Poyang Lake, Jiangxi Province, China.</title>
        <authorList>
            <person name="Yu Z."/>
        </authorList>
    </citation>
    <scope>NUCLEOTIDE SEQUENCE [LARGE SCALE GENOMIC DNA]</scope>
    <source>
        <strain evidence="7 8">C31</strain>
    </source>
</reference>
<dbReference type="SUPFAM" id="SSF55073">
    <property type="entry name" value="Nucleotide cyclase"/>
    <property type="match status" value="1"/>
</dbReference>
<evidence type="ECO:0000256" key="1">
    <source>
        <dbReference type="ARBA" id="ARBA00004236"/>
    </source>
</evidence>
<dbReference type="Gene3D" id="6.10.340.10">
    <property type="match status" value="1"/>
</dbReference>
<dbReference type="PANTHER" id="PTHR46663">
    <property type="entry name" value="DIGUANYLATE CYCLASE DGCT-RELATED"/>
    <property type="match status" value="1"/>
</dbReference>
<dbReference type="PROSITE" id="PS50885">
    <property type="entry name" value="HAMP"/>
    <property type="match status" value="1"/>
</dbReference>
<dbReference type="Gene3D" id="3.30.70.270">
    <property type="match status" value="1"/>
</dbReference>
<dbReference type="EMBL" id="CP127162">
    <property type="protein sequence ID" value="WIV21083.1"/>
    <property type="molecule type" value="Genomic_DNA"/>
</dbReference>
<keyword evidence="8" id="KW-1185">Reference proteome</keyword>
<proteinExistence type="predicted"/>
<gene>
    <name evidence="7" type="ORF">QPK24_10615</name>
</gene>
<evidence type="ECO:0000313" key="7">
    <source>
        <dbReference type="EMBL" id="WIV21083.1"/>
    </source>
</evidence>
<dbReference type="SUPFAM" id="SSF103190">
    <property type="entry name" value="Sensory domain-like"/>
    <property type="match status" value="1"/>
</dbReference>
<sequence length="552" mass="61626">MIKLRTILVLTFTSFVILLTTIFGSILSNRSAVRLQNEIGQSLSSIAYQMSDKLDSFMWSRAGEVEILASMIKMEQTQDVDKNQKLLNQLKASFPSFSWVGFMDDQGEVLAATDGILVGTNIAERPVFKEGVKGKFIGDVHEAVLLSKLLPNPTGEPLQFVDISIPVQGKSGTTIGVLAAHLSWEWSKEVQRTILEPQKDHIKDLELFIISKADSTVLLGPKNMVGEKLNISSVAKSQKGENDWEVEEWPNGKSYLTGYAYGDGYLNYEGLGWTVLVRQPTDVAFSSMSQMMNSFIFIGIIASIIFATIGWFLAETISRPIRGITSAANQLRSGNNVTIPEYKRFTEIHSLSTSLRSLVESLSRSESALGDMKLLAEQDQLTGLPNRIALERYLEETIEHLDIPFETLSFMYIDLDGFKKVNDTLGHQVGDLLLQKVAQRLLMVTKPGNITVRLGGDEFLLILRSPQADSYQESLDLAEEIITLMNKPFIVDFNHVSIGCSIGVAFYPLHDPNVGNIIRIADECLYRSKQSGRNRVTFYEEGQEEKEEQKDS</sequence>
<dbReference type="PROSITE" id="PS50887">
    <property type="entry name" value="GGDEF"/>
    <property type="match status" value="1"/>
</dbReference>
<dbReference type="InterPro" id="IPR029787">
    <property type="entry name" value="Nucleotide_cyclase"/>
</dbReference>
<dbReference type="SMART" id="SM00267">
    <property type="entry name" value="GGDEF"/>
    <property type="match status" value="1"/>
</dbReference>
<comment type="subcellular location">
    <subcellularLocation>
        <location evidence="1">Cell membrane</location>
    </subcellularLocation>
</comment>
<keyword evidence="4" id="KW-1133">Transmembrane helix</keyword>
<evidence type="ECO:0000256" key="2">
    <source>
        <dbReference type="ARBA" id="ARBA00022475"/>
    </source>
</evidence>
<dbReference type="CDD" id="cd06225">
    <property type="entry name" value="HAMP"/>
    <property type="match status" value="1"/>
</dbReference>
<evidence type="ECO:0000256" key="3">
    <source>
        <dbReference type="ARBA" id="ARBA00023136"/>
    </source>
</evidence>
<dbReference type="InterPro" id="IPR029151">
    <property type="entry name" value="Sensor-like_sf"/>
</dbReference>